<evidence type="ECO:0000256" key="1">
    <source>
        <dbReference type="SAM" id="SignalP"/>
    </source>
</evidence>
<feature type="signal peptide" evidence="1">
    <location>
        <begin position="1"/>
        <end position="21"/>
    </location>
</feature>
<sequence length="166" mass="18516">MFKSVLISAVFLTIHGGFVSAQCPQAGITQLQNCYKPFFANFNFTFSTMAPDHEGSILNPPGPIPYPQDRFPNNLVEVELLGHQPSINRRSPISKPGVGGSDSFQYAVDYNQENWQCGPGYNDVTQNFYCLENVYGNHFGDLKTCNDQLANSFNSTDPSCKYARNR</sequence>
<dbReference type="WBParaSite" id="ACRNAN_scaffold7335.g8181.t1">
    <property type="protein sequence ID" value="ACRNAN_scaffold7335.g8181.t1"/>
    <property type="gene ID" value="ACRNAN_scaffold7335.g8181"/>
</dbReference>
<name>A0A914EEQ6_9BILA</name>
<feature type="chain" id="PRO_5037564450" evidence="1">
    <location>
        <begin position="22"/>
        <end position="166"/>
    </location>
</feature>
<reference evidence="3" key="1">
    <citation type="submission" date="2022-11" db="UniProtKB">
        <authorList>
            <consortium name="WormBaseParasite"/>
        </authorList>
    </citation>
    <scope>IDENTIFICATION</scope>
</reference>
<keyword evidence="2" id="KW-1185">Reference proteome</keyword>
<dbReference type="Proteomes" id="UP000887540">
    <property type="component" value="Unplaced"/>
</dbReference>
<protein>
    <submittedName>
        <fullName evidence="3">Secreted protein</fullName>
    </submittedName>
</protein>
<evidence type="ECO:0000313" key="3">
    <source>
        <dbReference type="WBParaSite" id="ACRNAN_scaffold7335.g8181.t1"/>
    </source>
</evidence>
<keyword evidence="1" id="KW-0732">Signal</keyword>
<organism evidence="2 3">
    <name type="scientific">Acrobeloides nanus</name>
    <dbReference type="NCBI Taxonomy" id="290746"/>
    <lineage>
        <taxon>Eukaryota</taxon>
        <taxon>Metazoa</taxon>
        <taxon>Ecdysozoa</taxon>
        <taxon>Nematoda</taxon>
        <taxon>Chromadorea</taxon>
        <taxon>Rhabditida</taxon>
        <taxon>Tylenchina</taxon>
        <taxon>Cephalobomorpha</taxon>
        <taxon>Cephaloboidea</taxon>
        <taxon>Cephalobidae</taxon>
        <taxon>Acrobeloides</taxon>
    </lineage>
</organism>
<accession>A0A914EEQ6</accession>
<evidence type="ECO:0000313" key="2">
    <source>
        <dbReference type="Proteomes" id="UP000887540"/>
    </source>
</evidence>
<proteinExistence type="predicted"/>
<dbReference type="AlphaFoldDB" id="A0A914EEQ6"/>